<sequence length="203" mass="22925">IILQSSFSQPQKIQKPRKPTRKVIEVPQPSDPMEHVTDEAVHKELGDSLVRNATTASSLEAEQDSENEEILGEDASKQGRRIDDIDVDEDITLVNVQDDVEMFDADKDLGGEEVFVKQEVADKEKIDEVTLAQALAELKISKPKVKGVVIQEPKEPMKPMKKEQIRLDEEVALKLQAEFTEEERLARERAQKEQEANIALIET</sequence>
<evidence type="ECO:0000313" key="2">
    <source>
        <dbReference type="EMBL" id="GFA24281.1"/>
    </source>
</evidence>
<proteinExistence type="predicted"/>
<feature type="compositionally biased region" description="Basic and acidic residues" evidence="1">
    <location>
        <begin position="74"/>
        <end position="83"/>
    </location>
</feature>
<protein>
    <submittedName>
        <fullName evidence="2">Uncharacterized protein</fullName>
    </submittedName>
</protein>
<reference evidence="2" key="1">
    <citation type="journal article" date="2019" name="Sci. Rep.">
        <title>Draft genome of Tanacetum cinerariifolium, the natural source of mosquito coil.</title>
        <authorList>
            <person name="Yamashiro T."/>
            <person name="Shiraishi A."/>
            <person name="Satake H."/>
            <person name="Nakayama K."/>
        </authorList>
    </citation>
    <scope>NUCLEOTIDE SEQUENCE</scope>
</reference>
<dbReference type="EMBL" id="BKCJ010391319">
    <property type="protein sequence ID" value="GFA24281.1"/>
    <property type="molecule type" value="Genomic_DNA"/>
</dbReference>
<accession>A0A699JAQ3</accession>
<feature type="region of interest" description="Disordered" evidence="1">
    <location>
        <begin position="55"/>
        <end position="83"/>
    </location>
</feature>
<evidence type="ECO:0000256" key="1">
    <source>
        <dbReference type="SAM" id="MobiDB-lite"/>
    </source>
</evidence>
<feature type="region of interest" description="Disordered" evidence="1">
    <location>
        <begin position="1"/>
        <end position="35"/>
    </location>
</feature>
<feature type="compositionally biased region" description="Acidic residues" evidence="1">
    <location>
        <begin position="61"/>
        <end position="72"/>
    </location>
</feature>
<gene>
    <name evidence="2" type="ORF">Tci_596253</name>
</gene>
<organism evidence="2">
    <name type="scientific">Tanacetum cinerariifolium</name>
    <name type="common">Dalmatian daisy</name>
    <name type="synonym">Chrysanthemum cinerariifolium</name>
    <dbReference type="NCBI Taxonomy" id="118510"/>
    <lineage>
        <taxon>Eukaryota</taxon>
        <taxon>Viridiplantae</taxon>
        <taxon>Streptophyta</taxon>
        <taxon>Embryophyta</taxon>
        <taxon>Tracheophyta</taxon>
        <taxon>Spermatophyta</taxon>
        <taxon>Magnoliopsida</taxon>
        <taxon>eudicotyledons</taxon>
        <taxon>Gunneridae</taxon>
        <taxon>Pentapetalae</taxon>
        <taxon>asterids</taxon>
        <taxon>campanulids</taxon>
        <taxon>Asterales</taxon>
        <taxon>Asteraceae</taxon>
        <taxon>Asteroideae</taxon>
        <taxon>Anthemideae</taxon>
        <taxon>Anthemidinae</taxon>
        <taxon>Tanacetum</taxon>
    </lineage>
</organism>
<dbReference type="AlphaFoldDB" id="A0A699JAQ3"/>
<feature type="compositionally biased region" description="Polar residues" evidence="1">
    <location>
        <begin position="1"/>
        <end position="12"/>
    </location>
</feature>
<feature type="non-terminal residue" evidence="2">
    <location>
        <position position="1"/>
    </location>
</feature>
<comment type="caution">
    <text evidence="2">The sequence shown here is derived from an EMBL/GenBank/DDBJ whole genome shotgun (WGS) entry which is preliminary data.</text>
</comment>
<name>A0A699JAQ3_TANCI</name>